<evidence type="ECO:0000313" key="1">
    <source>
        <dbReference type="EMBL" id="KAJ4926764.1"/>
    </source>
</evidence>
<dbReference type="EMBL" id="JAPTMU010000019">
    <property type="protein sequence ID" value="KAJ4926765.1"/>
    <property type="molecule type" value="Genomic_DNA"/>
</dbReference>
<dbReference type="AlphaFoldDB" id="A0AAD6AJU6"/>
<organism evidence="1 3">
    <name type="scientific">Pogonophryne albipinna</name>
    <dbReference type="NCBI Taxonomy" id="1090488"/>
    <lineage>
        <taxon>Eukaryota</taxon>
        <taxon>Metazoa</taxon>
        <taxon>Chordata</taxon>
        <taxon>Craniata</taxon>
        <taxon>Vertebrata</taxon>
        <taxon>Euteleostomi</taxon>
        <taxon>Actinopterygii</taxon>
        <taxon>Neopterygii</taxon>
        <taxon>Teleostei</taxon>
        <taxon>Neoteleostei</taxon>
        <taxon>Acanthomorphata</taxon>
        <taxon>Eupercaria</taxon>
        <taxon>Perciformes</taxon>
        <taxon>Notothenioidei</taxon>
        <taxon>Pogonophryne</taxon>
    </lineage>
</organism>
<proteinExistence type="predicted"/>
<evidence type="ECO:0000313" key="2">
    <source>
        <dbReference type="EMBL" id="KAJ4926765.1"/>
    </source>
</evidence>
<feature type="non-terminal residue" evidence="1">
    <location>
        <position position="1"/>
    </location>
</feature>
<dbReference type="Proteomes" id="UP001219934">
    <property type="component" value="Unassembled WGS sequence"/>
</dbReference>
<reference evidence="1" key="1">
    <citation type="submission" date="2022-11" db="EMBL/GenBank/DDBJ databases">
        <title>Chromosome-level genome of Pogonophryne albipinna.</title>
        <authorList>
            <person name="Jo E."/>
        </authorList>
    </citation>
    <scope>NUCLEOTIDE SEQUENCE</scope>
    <source>
        <strain evidence="1">SGF0006</strain>
        <tissue evidence="1">Muscle</tissue>
    </source>
</reference>
<keyword evidence="3" id="KW-1185">Reference proteome</keyword>
<accession>A0AAD6AJU6</accession>
<protein>
    <submittedName>
        <fullName evidence="1">Uncharacterized protein</fullName>
    </submittedName>
</protein>
<comment type="caution">
    <text evidence="1">The sequence shown here is derived from an EMBL/GenBank/DDBJ whole genome shotgun (WGS) entry which is preliminary data.</text>
</comment>
<evidence type="ECO:0000313" key="3">
    <source>
        <dbReference type="Proteomes" id="UP001219934"/>
    </source>
</evidence>
<dbReference type="EMBL" id="JAPTMU010000019">
    <property type="protein sequence ID" value="KAJ4926764.1"/>
    <property type="molecule type" value="Genomic_DNA"/>
</dbReference>
<name>A0AAD6AJU6_9TELE</name>
<sequence>MASGLSDIDAMVSGNLSCLLKTTCSSQVGRLGGNGVVVSRRRLHVYKWIS</sequence>
<gene>
    <name evidence="1" type="ORF">JOQ06_014511</name>
    <name evidence="2" type="ORF">JOQ06_014512</name>
</gene>